<dbReference type="Gene3D" id="1.20.1250.20">
    <property type="entry name" value="MFS general substrate transporter like domains"/>
    <property type="match status" value="1"/>
</dbReference>
<dbReference type="Proteomes" id="UP000664169">
    <property type="component" value="Unassembled WGS sequence"/>
</dbReference>
<keyword evidence="2 5" id="KW-0812">Transmembrane</keyword>
<feature type="domain" description="Major facilitator superfamily (MFS) profile" evidence="6">
    <location>
        <begin position="58"/>
        <end position="508"/>
    </location>
</feature>
<feature type="transmembrane region" description="Helical" evidence="5">
    <location>
        <begin position="319"/>
        <end position="345"/>
    </location>
</feature>
<sequence length="522" mass="56620">MRRPSIPGTIIPPDSCGLKESIGSDLELRAGKGNPASFDNGMCVTKPQRRGLFFDCCLLGAISMSQLLDEYFLSGFVILVPELTKEFSIPDSSITWPASAYSLAVSAFLLLFGRFSDVYGSFWILSGGLIWLTVWSLVGGFVSNEIMLNISRAMQGLAAAAYLPSSLSMLNGIAGTSLPNSDLIFFIYGAMAPLGTFLGILLAALTLQFADWRWFFWIGSMMAGMTSVLVVLLGIPQKHSLPRRRVGIDWLGSGLLISGLTLSIFAITQVSHASQGWRTWYIPTTLALGLCSLGAFSYVEMKIAKHPVIPKELWRVPSLPAFSIGLLFNYGTTNVFLLYSTLYFINVLQIQPILLAAWFAPMAVGGCILAVVGGYLLRYLSGRMVLILTGFTTILASLLLAVAPLRMDYWSWIFPAMICATLSIDLIFNVANIFLLKSCPEEHQGSAGALANMLVQLSGAIILAFAEMLSTYTQSAGIAQAYKNVFWLAVACGVVASVIFMVFVKLKNSNTAENDEQGTHSG</sequence>
<evidence type="ECO:0000259" key="6">
    <source>
        <dbReference type="PROSITE" id="PS50850"/>
    </source>
</evidence>
<reference evidence="7" key="1">
    <citation type="submission" date="2021-03" db="EMBL/GenBank/DDBJ databases">
        <authorList>
            <person name="Tagirdzhanova G."/>
        </authorList>
    </citation>
    <scope>NUCLEOTIDE SEQUENCE</scope>
</reference>
<dbReference type="PROSITE" id="PS50850">
    <property type="entry name" value="MFS"/>
    <property type="match status" value="1"/>
</dbReference>
<evidence type="ECO:0000256" key="2">
    <source>
        <dbReference type="ARBA" id="ARBA00022692"/>
    </source>
</evidence>
<comment type="subcellular location">
    <subcellularLocation>
        <location evidence="1">Membrane</location>
        <topology evidence="1">Multi-pass membrane protein</topology>
    </subcellularLocation>
</comment>
<evidence type="ECO:0000313" key="8">
    <source>
        <dbReference type="Proteomes" id="UP000664169"/>
    </source>
</evidence>
<keyword evidence="3 5" id="KW-1133">Transmembrane helix</keyword>
<feature type="transmembrane region" description="Helical" evidence="5">
    <location>
        <begin position="52"/>
        <end position="74"/>
    </location>
</feature>
<feature type="transmembrane region" description="Helical" evidence="5">
    <location>
        <begin position="247"/>
        <end position="268"/>
    </location>
</feature>
<feature type="transmembrane region" description="Helical" evidence="5">
    <location>
        <begin position="357"/>
        <end position="377"/>
    </location>
</feature>
<keyword evidence="4 5" id="KW-0472">Membrane</keyword>
<proteinExistence type="predicted"/>
<dbReference type="SUPFAM" id="SSF103473">
    <property type="entry name" value="MFS general substrate transporter"/>
    <property type="match status" value="1"/>
</dbReference>
<evidence type="ECO:0000256" key="1">
    <source>
        <dbReference type="ARBA" id="ARBA00004141"/>
    </source>
</evidence>
<feature type="transmembrane region" description="Helical" evidence="5">
    <location>
        <begin position="185"/>
        <end position="208"/>
    </location>
</feature>
<keyword evidence="8" id="KW-1185">Reference proteome</keyword>
<dbReference type="GO" id="GO:0022857">
    <property type="term" value="F:transmembrane transporter activity"/>
    <property type="evidence" value="ECO:0007669"/>
    <property type="project" value="InterPro"/>
</dbReference>
<dbReference type="InterPro" id="IPR011701">
    <property type="entry name" value="MFS"/>
</dbReference>
<organism evidence="7 8">
    <name type="scientific">Gomphillus americanus</name>
    <dbReference type="NCBI Taxonomy" id="1940652"/>
    <lineage>
        <taxon>Eukaryota</taxon>
        <taxon>Fungi</taxon>
        <taxon>Dikarya</taxon>
        <taxon>Ascomycota</taxon>
        <taxon>Pezizomycotina</taxon>
        <taxon>Lecanoromycetes</taxon>
        <taxon>OSLEUM clade</taxon>
        <taxon>Ostropomycetidae</taxon>
        <taxon>Ostropales</taxon>
        <taxon>Graphidaceae</taxon>
        <taxon>Gomphilloideae</taxon>
        <taxon>Gomphillus</taxon>
    </lineage>
</organism>
<evidence type="ECO:0000256" key="3">
    <source>
        <dbReference type="ARBA" id="ARBA00022989"/>
    </source>
</evidence>
<feature type="transmembrane region" description="Helical" evidence="5">
    <location>
        <begin position="122"/>
        <end position="142"/>
    </location>
</feature>
<dbReference type="GO" id="GO:0016020">
    <property type="term" value="C:membrane"/>
    <property type="evidence" value="ECO:0007669"/>
    <property type="project" value="UniProtKB-SubCell"/>
</dbReference>
<evidence type="ECO:0000313" key="7">
    <source>
        <dbReference type="EMBL" id="CAF9909537.1"/>
    </source>
</evidence>
<feature type="transmembrane region" description="Helical" evidence="5">
    <location>
        <begin position="486"/>
        <end position="504"/>
    </location>
</feature>
<dbReference type="PANTHER" id="PTHR42718">
    <property type="entry name" value="MAJOR FACILITATOR SUPERFAMILY MULTIDRUG TRANSPORTER MFSC"/>
    <property type="match status" value="1"/>
</dbReference>
<accession>A0A8H3EP46</accession>
<dbReference type="InterPro" id="IPR036259">
    <property type="entry name" value="MFS_trans_sf"/>
</dbReference>
<feature type="transmembrane region" description="Helical" evidence="5">
    <location>
        <begin position="280"/>
        <end position="299"/>
    </location>
</feature>
<dbReference type="Pfam" id="PF07690">
    <property type="entry name" value="MFS_1"/>
    <property type="match status" value="1"/>
</dbReference>
<dbReference type="AlphaFoldDB" id="A0A8H3EP46"/>
<feature type="transmembrane region" description="Helical" evidence="5">
    <location>
        <begin position="447"/>
        <end position="466"/>
    </location>
</feature>
<dbReference type="Gene3D" id="1.20.1720.10">
    <property type="entry name" value="Multidrug resistance protein D"/>
    <property type="match status" value="1"/>
</dbReference>
<dbReference type="EMBL" id="CAJPDQ010000005">
    <property type="protein sequence ID" value="CAF9909537.1"/>
    <property type="molecule type" value="Genomic_DNA"/>
</dbReference>
<protein>
    <recommendedName>
        <fullName evidence="6">Major facilitator superfamily (MFS) profile domain-containing protein</fullName>
    </recommendedName>
</protein>
<dbReference type="OrthoDB" id="5086884at2759"/>
<feature type="transmembrane region" description="Helical" evidence="5">
    <location>
        <begin position="384"/>
        <end position="403"/>
    </location>
</feature>
<comment type="caution">
    <text evidence="7">The sequence shown here is derived from an EMBL/GenBank/DDBJ whole genome shotgun (WGS) entry which is preliminary data.</text>
</comment>
<evidence type="ECO:0000256" key="5">
    <source>
        <dbReference type="SAM" id="Phobius"/>
    </source>
</evidence>
<feature type="transmembrane region" description="Helical" evidence="5">
    <location>
        <begin position="409"/>
        <end position="435"/>
    </location>
</feature>
<dbReference type="InterPro" id="IPR020846">
    <property type="entry name" value="MFS_dom"/>
</dbReference>
<dbReference type="PANTHER" id="PTHR42718:SF11">
    <property type="entry name" value="MAJOR FACILITATOR SUPERFAMILY (MFS) PROFILE DOMAIN-CONTAINING PROTEIN"/>
    <property type="match status" value="1"/>
</dbReference>
<feature type="transmembrane region" description="Helical" evidence="5">
    <location>
        <begin position="154"/>
        <end position="173"/>
    </location>
</feature>
<feature type="transmembrane region" description="Helical" evidence="5">
    <location>
        <begin position="214"/>
        <end position="235"/>
    </location>
</feature>
<gene>
    <name evidence="7" type="ORF">GOMPHAMPRED_006793</name>
</gene>
<feature type="transmembrane region" description="Helical" evidence="5">
    <location>
        <begin position="94"/>
        <end position="115"/>
    </location>
</feature>
<name>A0A8H3EP46_9LECA</name>
<evidence type="ECO:0000256" key="4">
    <source>
        <dbReference type="ARBA" id="ARBA00023136"/>
    </source>
</evidence>